<feature type="domain" description="C2H2-type" evidence="6">
    <location>
        <begin position="357"/>
        <end position="385"/>
    </location>
</feature>
<dbReference type="RefSeq" id="XP_019556834.3">
    <property type="nucleotide sequence ID" value="XM_019701289.3"/>
</dbReference>
<feature type="domain" description="C2H2-type" evidence="6">
    <location>
        <begin position="286"/>
        <end position="315"/>
    </location>
</feature>
<evidence type="ECO:0000256" key="1">
    <source>
        <dbReference type="ARBA" id="ARBA00022723"/>
    </source>
</evidence>
<dbReference type="SMART" id="SM00355">
    <property type="entry name" value="ZnF_C2H2"/>
    <property type="match status" value="12"/>
</dbReference>
<reference evidence="8" key="1">
    <citation type="journal article" date="2015" name="Proc. Natl. Acad. Sci. U.S.A.">
        <title>Genome sequence of the Asian Tiger mosquito, Aedes albopictus, reveals insights into its biology, genetics, and evolution.</title>
        <authorList>
            <person name="Chen X.G."/>
            <person name="Jiang X."/>
            <person name="Gu J."/>
            <person name="Xu M."/>
            <person name="Wu Y."/>
            <person name="Deng Y."/>
            <person name="Zhang C."/>
            <person name="Bonizzoni M."/>
            <person name="Dermauw W."/>
            <person name="Vontas J."/>
            <person name="Armbruster P."/>
            <person name="Huang X."/>
            <person name="Yang Y."/>
            <person name="Zhang H."/>
            <person name="He W."/>
            <person name="Peng H."/>
            <person name="Liu Y."/>
            <person name="Wu K."/>
            <person name="Chen J."/>
            <person name="Lirakis M."/>
            <person name="Topalis P."/>
            <person name="Van Leeuwen T."/>
            <person name="Hall A.B."/>
            <person name="Jiang X."/>
            <person name="Thorpe C."/>
            <person name="Mueller R.L."/>
            <person name="Sun C."/>
            <person name="Waterhouse R.M."/>
            <person name="Yan G."/>
            <person name="Tu Z.J."/>
            <person name="Fang X."/>
            <person name="James A.A."/>
        </authorList>
    </citation>
    <scope>NUCLEOTIDE SEQUENCE [LARGE SCALE GENOMIC DNA]</scope>
    <source>
        <strain evidence="8">Foshan</strain>
    </source>
</reference>
<evidence type="ECO:0000313" key="8">
    <source>
        <dbReference type="Proteomes" id="UP000069940"/>
    </source>
</evidence>
<dbReference type="SUPFAM" id="SSF57667">
    <property type="entry name" value="beta-beta-alpha zinc fingers"/>
    <property type="match status" value="3"/>
</dbReference>
<dbReference type="EnsemblMetazoa" id="AALFPA23_023180.R34471">
    <property type="protein sequence ID" value="AALFPA23_023180.P34471"/>
    <property type="gene ID" value="AALFPA23_023180"/>
</dbReference>
<dbReference type="EnsemblMetazoa" id="AALFPA23_023180.R34470">
    <property type="protein sequence ID" value="AALFPA23_023180.P34470"/>
    <property type="gene ID" value="AALFPA23_023180"/>
</dbReference>
<keyword evidence="4" id="KW-0862">Zinc</keyword>
<proteinExistence type="predicted"/>
<reference evidence="7" key="2">
    <citation type="submission" date="2025-05" db="UniProtKB">
        <authorList>
            <consortium name="EnsemblMetazoa"/>
        </authorList>
    </citation>
    <scope>IDENTIFICATION</scope>
    <source>
        <strain evidence="7">Foshan</strain>
    </source>
</reference>
<sequence>MFGEMKCTVCFGTALKLTPIEAELAAQHHLCNRCLSDLFTADLETDSEDSDSNFEIKDDPTVEYESDGQYSNDCDEPFDDSISIKFEPVEDHIDSDGNPNDDQEEPLDVQLRVKPLRKRKPRVTPLEKLKVKCSYCDERSVNRKTLAEHIRECHPDEKVHRCLICLSFFKGIQQYEEHIQDVHAGCTERCNICLEGYVRKDKWKHTNTCLGRLLFRCIACDERYVSQNGFQKHVNSHPSNDGKEATHQETRTQEQVFTCTLCEDDKVYEESSYWNHVHVIHDGHHLRCPDCGKTFSNRKHMIIHTGSRCKVGAKARENYAKAKTEYAPSKCELCSKTYRNRRLLQTHVAKVHKVKPVVCDLCGISFANATPLRYHKIKSHTEPAEKCPQCPKRFHLAWDLRQHLATHETAGKFVCEECGRMFKRKPALELHVKSHQNRRSIPGTTGKHACELCDRRFKHNFLLVAHRKVHDPDRVLEKKFACKVCDKKFASYAGLYCHMKGKYVHQKRSCPVCNVVIKGKDRYAEHLVGHSGQS</sequence>
<evidence type="ECO:0000256" key="2">
    <source>
        <dbReference type="ARBA" id="ARBA00022737"/>
    </source>
</evidence>
<accession>A0ABM1ZZZ8</accession>
<organism evidence="7 8">
    <name type="scientific">Aedes albopictus</name>
    <name type="common">Asian tiger mosquito</name>
    <name type="synonym">Stegomyia albopicta</name>
    <dbReference type="NCBI Taxonomy" id="7160"/>
    <lineage>
        <taxon>Eukaryota</taxon>
        <taxon>Metazoa</taxon>
        <taxon>Ecdysozoa</taxon>
        <taxon>Arthropoda</taxon>
        <taxon>Hexapoda</taxon>
        <taxon>Insecta</taxon>
        <taxon>Pterygota</taxon>
        <taxon>Neoptera</taxon>
        <taxon>Endopterygota</taxon>
        <taxon>Diptera</taxon>
        <taxon>Nematocera</taxon>
        <taxon>Culicoidea</taxon>
        <taxon>Culicidae</taxon>
        <taxon>Culicinae</taxon>
        <taxon>Aedini</taxon>
        <taxon>Aedes</taxon>
        <taxon>Stegomyia</taxon>
    </lineage>
</organism>
<dbReference type="Gene3D" id="3.30.160.60">
    <property type="entry name" value="Classic Zinc Finger"/>
    <property type="match status" value="5"/>
</dbReference>
<keyword evidence="2" id="KW-0677">Repeat</keyword>
<keyword evidence="1" id="KW-0479">Metal-binding</keyword>
<dbReference type="Proteomes" id="UP000069940">
    <property type="component" value="Unassembled WGS sequence"/>
</dbReference>
<dbReference type="PANTHER" id="PTHR24379">
    <property type="entry name" value="KRAB AND ZINC FINGER DOMAIN-CONTAINING"/>
    <property type="match status" value="1"/>
</dbReference>
<feature type="domain" description="C2H2-type" evidence="6">
    <location>
        <begin position="385"/>
        <end position="407"/>
    </location>
</feature>
<dbReference type="PROSITE" id="PS50157">
    <property type="entry name" value="ZINC_FINGER_C2H2_2"/>
    <property type="match status" value="7"/>
</dbReference>
<evidence type="ECO:0000259" key="6">
    <source>
        <dbReference type="PROSITE" id="PS50157"/>
    </source>
</evidence>
<name>A0ABM1ZZZ8_AEDAL</name>
<dbReference type="PROSITE" id="PS00028">
    <property type="entry name" value="ZINC_FINGER_C2H2_1"/>
    <property type="match status" value="7"/>
</dbReference>
<feature type="domain" description="C2H2-type" evidence="6">
    <location>
        <begin position="448"/>
        <end position="475"/>
    </location>
</feature>
<feature type="domain" description="C2H2-type" evidence="6">
    <location>
        <begin position="413"/>
        <end position="440"/>
    </location>
</feature>
<evidence type="ECO:0000313" key="7">
    <source>
        <dbReference type="EnsemblMetazoa" id="AALFPA23_023180.P34471"/>
    </source>
</evidence>
<evidence type="ECO:0000256" key="4">
    <source>
        <dbReference type="ARBA" id="ARBA00022833"/>
    </source>
</evidence>
<dbReference type="Pfam" id="PF00096">
    <property type="entry name" value="zf-C2H2"/>
    <property type="match status" value="4"/>
</dbReference>
<feature type="domain" description="C2H2-type" evidence="6">
    <location>
        <begin position="131"/>
        <end position="159"/>
    </location>
</feature>
<dbReference type="InterPro" id="IPR013087">
    <property type="entry name" value="Znf_C2H2_type"/>
</dbReference>
<dbReference type="InterPro" id="IPR036236">
    <property type="entry name" value="Znf_C2H2_sf"/>
</dbReference>
<protein>
    <recommendedName>
        <fullName evidence="6">C2H2-type domain-containing protein</fullName>
    </recommendedName>
</protein>
<keyword evidence="8" id="KW-1185">Reference proteome</keyword>
<keyword evidence="3 5" id="KW-0863">Zinc-finger</keyword>
<dbReference type="PANTHER" id="PTHR24379:SF121">
    <property type="entry name" value="C2H2-TYPE DOMAIN-CONTAINING PROTEIN"/>
    <property type="match status" value="1"/>
</dbReference>
<feature type="domain" description="C2H2-type" evidence="6">
    <location>
        <begin position="480"/>
        <end position="505"/>
    </location>
</feature>
<evidence type="ECO:0000256" key="3">
    <source>
        <dbReference type="ARBA" id="ARBA00022771"/>
    </source>
</evidence>
<dbReference type="GeneID" id="109425914"/>
<evidence type="ECO:0000256" key="5">
    <source>
        <dbReference type="PROSITE-ProRule" id="PRU00042"/>
    </source>
</evidence>
<dbReference type="RefSeq" id="XP_062712683.1">
    <property type="nucleotide sequence ID" value="XM_062856699.1"/>
</dbReference>